<keyword evidence="1 4" id="KW-0312">Gluconeogenesis</keyword>
<dbReference type="AlphaFoldDB" id="A0A7S7RM56"/>
<evidence type="ECO:0000256" key="1">
    <source>
        <dbReference type="ARBA" id="ARBA00022432"/>
    </source>
</evidence>
<dbReference type="GO" id="GO:0051156">
    <property type="term" value="P:glucose 6-phosphate metabolic process"/>
    <property type="evidence" value="ECO:0007669"/>
    <property type="project" value="TreeGrafter"/>
</dbReference>
<comment type="pathway">
    <text evidence="4">Carbohydrate biosynthesis; gluconeogenesis.</text>
</comment>
<dbReference type="Pfam" id="PF00342">
    <property type="entry name" value="PGI"/>
    <property type="match status" value="1"/>
</dbReference>
<dbReference type="PRINTS" id="PR00662">
    <property type="entry name" value="G6PISOMERASE"/>
</dbReference>
<dbReference type="InterPro" id="IPR001672">
    <property type="entry name" value="G6P_Isomerase"/>
</dbReference>
<evidence type="ECO:0000313" key="6">
    <source>
        <dbReference type="EMBL" id="QOY51807.1"/>
    </source>
</evidence>
<keyword evidence="2 4" id="KW-0324">Glycolysis</keyword>
<accession>A0A7S7RM56</accession>
<keyword evidence="4" id="KW-0963">Cytoplasm</keyword>
<gene>
    <name evidence="4" type="primary">pgi</name>
    <name evidence="6" type="ORF">HUE88_11980</name>
</gene>
<dbReference type="PROSITE" id="PS51463">
    <property type="entry name" value="P_GLUCOSE_ISOMERASE_3"/>
    <property type="match status" value="1"/>
</dbReference>
<dbReference type="UniPathway" id="UPA00138"/>
<dbReference type="RefSeq" id="WP_194369334.1">
    <property type="nucleotide sequence ID" value="NZ_CP054492.1"/>
</dbReference>
<dbReference type="SUPFAM" id="SSF53697">
    <property type="entry name" value="SIS domain"/>
    <property type="match status" value="1"/>
</dbReference>
<dbReference type="GO" id="GO:0006096">
    <property type="term" value="P:glycolytic process"/>
    <property type="evidence" value="ECO:0007669"/>
    <property type="project" value="UniProtKB-UniRule"/>
</dbReference>
<dbReference type="GO" id="GO:0006094">
    <property type="term" value="P:gluconeogenesis"/>
    <property type="evidence" value="ECO:0007669"/>
    <property type="project" value="UniProtKB-UniRule"/>
</dbReference>
<evidence type="ECO:0000256" key="2">
    <source>
        <dbReference type="ARBA" id="ARBA00023152"/>
    </source>
</evidence>
<feature type="active site" evidence="4">
    <location>
        <position position="289"/>
    </location>
</feature>
<dbReference type="Gene3D" id="3.40.50.10490">
    <property type="entry name" value="Glucose-6-phosphate isomerase like protein, domain 1"/>
    <property type="match status" value="2"/>
</dbReference>
<comment type="pathway">
    <text evidence="4 5">Carbohydrate degradation; glycolysis; D-glyceraldehyde 3-phosphate and glycerone phosphate from D-glucose: step 2/4.</text>
</comment>
<dbReference type="GO" id="GO:0004347">
    <property type="term" value="F:glucose-6-phosphate isomerase activity"/>
    <property type="evidence" value="ECO:0007669"/>
    <property type="project" value="UniProtKB-UniRule"/>
</dbReference>
<feature type="active site" description="Proton donor" evidence="4">
    <location>
        <position position="263"/>
    </location>
</feature>
<dbReference type="InterPro" id="IPR046348">
    <property type="entry name" value="SIS_dom_sf"/>
</dbReference>
<dbReference type="EMBL" id="CP054492">
    <property type="protein sequence ID" value="QOY51807.1"/>
    <property type="molecule type" value="Genomic_DNA"/>
</dbReference>
<dbReference type="GO" id="GO:0048029">
    <property type="term" value="F:monosaccharide binding"/>
    <property type="evidence" value="ECO:0007669"/>
    <property type="project" value="TreeGrafter"/>
</dbReference>
<dbReference type="KEGG" id="sbal:HUE88_11980"/>
<comment type="similarity">
    <text evidence="4 5">Belongs to the GPI family.</text>
</comment>
<evidence type="ECO:0000256" key="5">
    <source>
        <dbReference type="RuleBase" id="RU000612"/>
    </source>
</evidence>
<dbReference type="Proteomes" id="UP000593994">
    <property type="component" value="Chromosome"/>
</dbReference>
<dbReference type="CDD" id="cd05016">
    <property type="entry name" value="SIS_PGI_2"/>
    <property type="match status" value="1"/>
</dbReference>
<proteinExistence type="inferred from homology"/>
<comment type="function">
    <text evidence="4">Catalyzes the reversible isomerization of glucose-6-phosphate to fructose-6-phosphate.</text>
</comment>
<name>A0A7S7RM56_9BACT</name>
<dbReference type="HAMAP" id="MF_00473">
    <property type="entry name" value="G6P_isomerase"/>
    <property type="match status" value="1"/>
</dbReference>
<dbReference type="EC" id="5.3.1.9" evidence="4"/>
<dbReference type="GO" id="GO:0005829">
    <property type="term" value="C:cytosol"/>
    <property type="evidence" value="ECO:0007669"/>
    <property type="project" value="TreeGrafter"/>
</dbReference>
<evidence type="ECO:0000313" key="7">
    <source>
        <dbReference type="Proteomes" id="UP000593994"/>
    </source>
</evidence>
<protein>
    <recommendedName>
        <fullName evidence="4">Glucose-6-phosphate isomerase</fullName>
        <shortName evidence="4">GPI</shortName>
        <ecNumber evidence="4">5.3.1.9</ecNumber>
    </recommendedName>
    <alternativeName>
        <fullName evidence="4">Phosphoglucose isomerase</fullName>
        <shortName evidence="4">PGI</shortName>
    </alternativeName>
    <alternativeName>
        <fullName evidence="4">Phosphohexose isomerase</fullName>
        <shortName evidence="4">PHI</shortName>
    </alternativeName>
</protein>
<keyword evidence="3 4" id="KW-0413">Isomerase</keyword>
<dbReference type="PANTHER" id="PTHR11469">
    <property type="entry name" value="GLUCOSE-6-PHOSPHATE ISOMERASE"/>
    <property type="match status" value="1"/>
</dbReference>
<evidence type="ECO:0000256" key="3">
    <source>
        <dbReference type="ARBA" id="ARBA00023235"/>
    </source>
</evidence>
<dbReference type="GO" id="GO:0097367">
    <property type="term" value="F:carbohydrate derivative binding"/>
    <property type="evidence" value="ECO:0007669"/>
    <property type="project" value="InterPro"/>
</dbReference>
<dbReference type="PROSITE" id="PS00765">
    <property type="entry name" value="P_GLUCOSE_ISOMERASE_1"/>
    <property type="match status" value="1"/>
</dbReference>
<comment type="catalytic activity">
    <reaction evidence="4 5">
        <text>alpha-D-glucose 6-phosphate = beta-D-fructose 6-phosphate</text>
        <dbReference type="Rhea" id="RHEA:11816"/>
        <dbReference type="ChEBI" id="CHEBI:57634"/>
        <dbReference type="ChEBI" id="CHEBI:58225"/>
        <dbReference type="EC" id="5.3.1.9"/>
    </reaction>
</comment>
<dbReference type="InterPro" id="IPR035482">
    <property type="entry name" value="SIS_PGI_2"/>
</dbReference>
<organism evidence="6 7">
    <name type="scientific">Candidatus Sulfurimonas baltica</name>
    <dbReference type="NCBI Taxonomy" id="2740404"/>
    <lineage>
        <taxon>Bacteria</taxon>
        <taxon>Pseudomonadati</taxon>
        <taxon>Campylobacterota</taxon>
        <taxon>Epsilonproteobacteria</taxon>
        <taxon>Campylobacterales</taxon>
        <taxon>Sulfurimonadaceae</taxon>
        <taxon>Sulfurimonas</taxon>
    </lineage>
</organism>
<comment type="subcellular location">
    <subcellularLocation>
        <location evidence="4">Cytoplasm</location>
    </subcellularLocation>
</comment>
<dbReference type="UniPathway" id="UPA00109">
    <property type="reaction ID" value="UER00181"/>
</dbReference>
<sequence length="414" mass="46044">MLTFQKYFPLEDTPENKSIMQSAMAVVKEEMQSNQIGYYKLPSNSLSLIERLKEIDSDLFTQIIIIGIGGSSLGIKAIDSILRPYTPNAKEILYFENSDPVTISETLIKIKKEKAAFFIISKSGSTIETTSILKTVIATCKLDLDGADRKRVFAITDKDSALSKFAQHHNLGEFNIPDNVGGRFSVLSAVGVVPLQMAGYDVKNILKGAQEFITRFFEEGETHLLEKACYMYINSKKQGINVLFSYADHLEGLTKWYVQLWGESLGKIDFNGNRVGLTPIGLIGSVDQHSFLELIIEGPHDKSVTFISIKDAGNDLKIPDISLYGIEKTNFINNQSFNTLINAQCDATMQSVIESDVAVDAISFDKVTPENIGAIIIYYELLTSLMGAMLMINTYDQPGVELGKQILYKNLEKH</sequence>
<keyword evidence="7" id="KW-1185">Reference proteome</keyword>
<evidence type="ECO:0000256" key="4">
    <source>
        <dbReference type="HAMAP-Rule" id="MF_00473"/>
    </source>
</evidence>
<dbReference type="PANTHER" id="PTHR11469:SF1">
    <property type="entry name" value="GLUCOSE-6-PHOSPHATE ISOMERASE"/>
    <property type="match status" value="1"/>
</dbReference>
<dbReference type="NCBIfam" id="NF003016">
    <property type="entry name" value="PRK03868.1"/>
    <property type="match status" value="1"/>
</dbReference>
<feature type="active site" evidence="4">
    <location>
        <position position="404"/>
    </location>
</feature>
<dbReference type="PROSITE" id="PS00174">
    <property type="entry name" value="P_GLUCOSE_ISOMERASE_2"/>
    <property type="match status" value="1"/>
</dbReference>
<dbReference type="InterPro" id="IPR018189">
    <property type="entry name" value="Phosphoglucose_isomerase_CS"/>
</dbReference>
<reference evidence="6 7" key="1">
    <citation type="submission" date="2020-05" db="EMBL/GenBank/DDBJ databases">
        <title>Sulfurimonas marisnigri, sp. nov., and Sulfurimonas baltica, sp. nov., manganese oxide reducing chemolithoautotrophs of the class Epsilonproteobacteria isolated from the pelagic redoxclines of the Black and Baltic Seas and emended description of the genus Sulfurimonas.</title>
        <authorList>
            <person name="Henkel J.V."/>
            <person name="Laudan C."/>
            <person name="Werner J."/>
            <person name="Neu T."/>
            <person name="Plewe S."/>
            <person name="Sproer C."/>
            <person name="Bunk B."/>
            <person name="Schulz-Vogt H.N."/>
        </authorList>
    </citation>
    <scope>NUCLEOTIDE SEQUENCE [LARGE SCALE GENOMIC DNA]</scope>
    <source>
        <strain evidence="6 7">GD2</strain>
    </source>
</reference>